<name>A0A6N2ZNF0_9FIRM</name>
<dbReference type="RefSeq" id="WP_156717763.1">
    <property type="nucleotide sequence ID" value="NZ_CACRUN010000007.1"/>
</dbReference>
<evidence type="ECO:0000313" key="1">
    <source>
        <dbReference type="EMBL" id="VYT79448.1"/>
    </source>
</evidence>
<sequence length="122" mass="14124">MIQVFSHRTHIDQRTGETRVVFNSEIGEALTYEEAWGIICNHDLASAGRLLIAYKHDWETFNLGSRFPNFEWPENINFVYFTDEATSPVIPPSAYTEISVQELIRILKLPYRLENTEDTSSL</sequence>
<proteinExistence type="predicted"/>
<organism evidence="1">
    <name type="scientific">Veillonella atypica</name>
    <dbReference type="NCBI Taxonomy" id="39777"/>
    <lineage>
        <taxon>Bacteria</taxon>
        <taxon>Bacillati</taxon>
        <taxon>Bacillota</taxon>
        <taxon>Negativicutes</taxon>
        <taxon>Veillonellales</taxon>
        <taxon>Veillonellaceae</taxon>
        <taxon>Veillonella</taxon>
    </lineage>
</organism>
<dbReference type="AlphaFoldDB" id="A0A6N2ZNF0"/>
<protein>
    <submittedName>
        <fullName evidence="1">Uncharacterized protein</fullName>
    </submittedName>
</protein>
<dbReference type="EMBL" id="CACRUN010000007">
    <property type="protein sequence ID" value="VYT79448.1"/>
    <property type="molecule type" value="Genomic_DNA"/>
</dbReference>
<reference evidence="1" key="1">
    <citation type="submission" date="2019-11" db="EMBL/GenBank/DDBJ databases">
        <authorList>
            <person name="Feng L."/>
        </authorList>
    </citation>
    <scope>NUCLEOTIDE SEQUENCE</scope>
    <source>
        <strain evidence="1">VatypicaLFYP47</strain>
    </source>
</reference>
<accession>A0A6N2ZNF0</accession>
<gene>
    <name evidence="1" type="ORF">VALFYP47_00856</name>
</gene>